<feature type="signal peptide" evidence="5">
    <location>
        <begin position="1"/>
        <end position="21"/>
    </location>
</feature>
<organism evidence="6 7">
    <name type="scientific">Acidimicrobium ferrooxidans</name>
    <dbReference type="NCBI Taxonomy" id="53635"/>
    <lineage>
        <taxon>Bacteria</taxon>
        <taxon>Bacillati</taxon>
        <taxon>Actinomycetota</taxon>
        <taxon>Acidimicrobiia</taxon>
        <taxon>Acidimicrobiales</taxon>
        <taxon>Acidimicrobiaceae</taxon>
        <taxon>Acidimicrobium</taxon>
    </lineage>
</organism>
<dbReference type="EMBL" id="JAFIUH010000001">
    <property type="protein sequence ID" value="MBN4059516.1"/>
    <property type="molecule type" value="Genomic_DNA"/>
</dbReference>
<dbReference type="InterPro" id="IPR006059">
    <property type="entry name" value="SBP"/>
</dbReference>
<keyword evidence="7" id="KW-1185">Reference proteome</keyword>
<feature type="compositionally biased region" description="Low complexity" evidence="4">
    <location>
        <begin position="31"/>
        <end position="52"/>
    </location>
</feature>
<evidence type="ECO:0000256" key="5">
    <source>
        <dbReference type="SAM" id="SignalP"/>
    </source>
</evidence>
<gene>
    <name evidence="6" type="ORF">JYT35_00180</name>
</gene>
<evidence type="ECO:0000313" key="6">
    <source>
        <dbReference type="EMBL" id="MBN4059516.1"/>
    </source>
</evidence>
<dbReference type="Pfam" id="PF01547">
    <property type="entry name" value="SBP_bac_1"/>
    <property type="match status" value="1"/>
</dbReference>
<dbReference type="PANTHER" id="PTHR30061">
    <property type="entry name" value="MALTOSE-BINDING PERIPLASMIC PROTEIN"/>
    <property type="match status" value="1"/>
</dbReference>
<reference evidence="6" key="1">
    <citation type="submission" date="2021-02" db="EMBL/GenBank/DDBJ databases">
        <title>Activity-based single-cell genomes from oceanic crustal fluid captures similar information to metagenomic and metatranscriptomic surveys with orders of magnitude less sampling.</title>
        <authorList>
            <person name="D'Angelo T.S."/>
            <person name="Orcutt B.N."/>
        </authorList>
    </citation>
    <scope>NUCLEOTIDE SEQUENCE [LARGE SCALE GENOMIC DNA]</scope>
    <source>
        <strain evidence="6">AH-315-J10</strain>
    </source>
</reference>
<dbReference type="Proteomes" id="UP000724964">
    <property type="component" value="Unassembled WGS sequence"/>
</dbReference>
<comment type="caution">
    <text evidence="6">The sequence shown here is derived from an EMBL/GenBank/DDBJ whole genome shotgun (WGS) entry which is preliminary data.</text>
</comment>
<dbReference type="Gene3D" id="3.40.190.10">
    <property type="entry name" value="Periplasmic binding protein-like II"/>
    <property type="match status" value="1"/>
</dbReference>
<feature type="compositionally biased region" description="Acidic residues" evidence="4">
    <location>
        <begin position="53"/>
        <end position="72"/>
    </location>
</feature>
<protein>
    <submittedName>
        <fullName evidence="6">Sugar ABC transporter substrate-binding protein</fullName>
    </submittedName>
</protein>
<dbReference type="CDD" id="cd13585">
    <property type="entry name" value="PBP2_TMBP_like"/>
    <property type="match status" value="1"/>
</dbReference>
<keyword evidence="2" id="KW-0813">Transport</keyword>
<feature type="region of interest" description="Disordered" evidence="4">
    <location>
        <begin position="25"/>
        <end position="76"/>
    </location>
</feature>
<sequence>MKPKQTVSRLIALLLSLTLMAAACGSDDESGSAATTSETTSESSSSDETTPAADDEATPAADDEADESEPADAEPVSIRYLTFSAAPDYLDELDAMIAGFEADNPDVTVEVETLPFDDYFSVLRTQIAGDDAPDAFELNYENFVSFAAAGTLADVGALSDGADDSVYYQDAFDAFALDGTQFALPASYSTVVLFYNKELFAAAGIDEPTDDWTWADESQAAADIAALDDDTFGFFAGIHFWEFYKTAAQNGCNFFEGDAVTIDAPECVEALQYMLDFVNDGSQPTEAEMSGVSDGDMFLKGELGLLTSGIWMFDAFAEADFDWDIVVEPGNTSGGSHFFANGVAVSSASDKQEAAARWIRYFTSSDSAAQIRVEAAWELPTLTDAALYDVYLSQEPPANREAVLASLEDVVNPPVIERQGEMQDAVNAAFALAVAGNLTAEEALAQAKSEIEGLLG</sequence>
<dbReference type="PANTHER" id="PTHR30061:SF50">
    <property type="entry name" value="MALTOSE_MALTODEXTRIN-BINDING PERIPLASMIC PROTEIN"/>
    <property type="match status" value="1"/>
</dbReference>
<evidence type="ECO:0000256" key="1">
    <source>
        <dbReference type="ARBA" id="ARBA00008520"/>
    </source>
</evidence>
<feature type="chain" id="PRO_5045716956" evidence="5">
    <location>
        <begin position="22"/>
        <end position="456"/>
    </location>
</feature>
<proteinExistence type="inferred from homology"/>
<keyword evidence="3 5" id="KW-0732">Signal</keyword>
<accession>A0ABS3ANW2</accession>
<evidence type="ECO:0000256" key="2">
    <source>
        <dbReference type="ARBA" id="ARBA00022448"/>
    </source>
</evidence>
<name>A0ABS3ANW2_9ACTN</name>
<evidence type="ECO:0000256" key="4">
    <source>
        <dbReference type="SAM" id="MobiDB-lite"/>
    </source>
</evidence>
<comment type="similarity">
    <text evidence="1">Belongs to the bacterial solute-binding protein 1 family.</text>
</comment>
<dbReference type="PROSITE" id="PS51257">
    <property type="entry name" value="PROKAR_LIPOPROTEIN"/>
    <property type="match status" value="1"/>
</dbReference>
<evidence type="ECO:0000256" key="3">
    <source>
        <dbReference type="ARBA" id="ARBA00022729"/>
    </source>
</evidence>
<dbReference type="SUPFAM" id="SSF53850">
    <property type="entry name" value="Periplasmic binding protein-like II"/>
    <property type="match status" value="1"/>
</dbReference>
<evidence type="ECO:0000313" key="7">
    <source>
        <dbReference type="Proteomes" id="UP000724964"/>
    </source>
</evidence>